<dbReference type="Proteomes" id="UP000199382">
    <property type="component" value="Unassembled WGS sequence"/>
</dbReference>
<feature type="coiled-coil region" evidence="1">
    <location>
        <begin position="43"/>
        <end position="79"/>
    </location>
</feature>
<dbReference type="AlphaFoldDB" id="A0A1G9LVU4"/>
<organism evidence="2 3">
    <name type="scientific">Aliiruegeria lutimaris</name>
    <dbReference type="NCBI Taxonomy" id="571298"/>
    <lineage>
        <taxon>Bacteria</taxon>
        <taxon>Pseudomonadati</taxon>
        <taxon>Pseudomonadota</taxon>
        <taxon>Alphaproteobacteria</taxon>
        <taxon>Rhodobacterales</taxon>
        <taxon>Roseobacteraceae</taxon>
        <taxon>Aliiruegeria</taxon>
    </lineage>
</organism>
<accession>A0A1G9LVU4</accession>
<gene>
    <name evidence="2" type="ORF">SAMN04488026_110211</name>
</gene>
<evidence type="ECO:0000313" key="2">
    <source>
        <dbReference type="EMBL" id="SDL66088.1"/>
    </source>
</evidence>
<dbReference type="RefSeq" id="WP_093164222.1">
    <property type="nucleotide sequence ID" value="NZ_FNEK01000102.1"/>
</dbReference>
<evidence type="ECO:0000313" key="3">
    <source>
        <dbReference type="Proteomes" id="UP000199382"/>
    </source>
</evidence>
<dbReference type="STRING" id="571298.SAMN04488026_110211"/>
<dbReference type="EMBL" id="FNEK01000102">
    <property type="protein sequence ID" value="SDL66088.1"/>
    <property type="molecule type" value="Genomic_DNA"/>
</dbReference>
<proteinExistence type="predicted"/>
<sequence length="144" mass="15381">MRWNDLFLAGLTTGLLGCVDSQDPAAGGFYNGLSGIASGSYDVRIEEREVAVANAEARNAELAAEKRSLAAQISATESNLTQARFELLKQRNAAQGLDSTTQARINKVLTAKPKGTTDAARLADLQRLLSETRMLSEDLARLAG</sequence>
<evidence type="ECO:0000256" key="1">
    <source>
        <dbReference type="SAM" id="Coils"/>
    </source>
</evidence>
<name>A0A1G9LVU4_9RHOB</name>
<keyword evidence="3" id="KW-1185">Reference proteome</keyword>
<dbReference type="OrthoDB" id="7860061at2"/>
<dbReference type="PROSITE" id="PS51257">
    <property type="entry name" value="PROKAR_LIPOPROTEIN"/>
    <property type="match status" value="1"/>
</dbReference>
<keyword evidence="1" id="KW-0175">Coiled coil</keyword>
<protein>
    <submittedName>
        <fullName evidence="2">Uncharacterized protein</fullName>
    </submittedName>
</protein>
<reference evidence="2 3" key="1">
    <citation type="submission" date="2016-10" db="EMBL/GenBank/DDBJ databases">
        <authorList>
            <person name="de Groot N.N."/>
        </authorList>
    </citation>
    <scope>NUCLEOTIDE SEQUENCE [LARGE SCALE GENOMIC DNA]</scope>
    <source>
        <strain evidence="2 3">DSM 25294</strain>
    </source>
</reference>